<evidence type="ECO:0000313" key="13">
    <source>
        <dbReference type="EMBL" id="EGT42073.1"/>
    </source>
</evidence>
<comment type="subunit">
    <text evidence="8">Component of the U1 snRNP. The U1 snRNP is composed of the U1 snRNA and the 7 core Sm proteins SNRPB, SNRPD1, SNRPD2, SNRPD3, SNRPE, SNRPF and SNRPG that assemble in a heptameric protein ring on the Sm site of the small nuclear RNA to form the core snRNP, and at least 3 U1 snRNP-specific proteins SNRNP70/U1-70K, SNRPA/U1-A and SNRPC/U1-C. SNRPC/U1-C interacts with U1 snRNA and the 5' splice-site region of the pre-mRNA. Interacts (via N-terminus) with TIA1 (via C-terminus); thereby promoting spliceosomal U1 snRNP recruitment to 5' splice sites.</text>
</comment>
<dbReference type="GO" id="GO:0071004">
    <property type="term" value="C:U2-type prespliceosome"/>
    <property type="evidence" value="ECO:0007669"/>
    <property type="project" value="UniProtKB-UniRule"/>
</dbReference>
<dbReference type="Gene3D" id="3.30.160.60">
    <property type="entry name" value="Classic Zinc Finger"/>
    <property type="match status" value="1"/>
</dbReference>
<comment type="function">
    <text evidence="10">Component of the U1 snRNP, which is essential for recognition of the pre-mRNA 5' splice-site and the subsequent assembly of the spliceosome. U1-C is directly involved in initial 5' splice-site recognition for both constitutive and regulated alternative splicing. The interaction with the 5' splice-site seems to precede base-pairing between the pre-mRNA and the U1 snRNA.</text>
</comment>
<dbReference type="PANTHER" id="PTHR31148">
    <property type="entry name" value="U1 SMALL NUCLEAR RIBONUCLEOPROTEIN C"/>
    <property type="match status" value="1"/>
</dbReference>
<keyword evidence="7 9" id="KW-0687">Ribonucleoprotein</keyword>
<sequence>MPKYYCDYCDAFLTHDSLKGRKTHNEGRRHKDNVRGFYQKWLEAQAQKLVDNTARAFTAQRMHGAVPRTTIGMGGPPMMNGPPGAYPPPGMYGPSGSYPPPGMMPPPMFHGGPPMGFQGGPLMAPPPFFPGPPMAGPPMTGPPEPKKARNE</sequence>
<keyword evidence="6 9" id="KW-0539">Nucleus</keyword>
<comment type="subunit">
    <text evidence="9">U1 snRNP is composed of the 7 core Sm proteins B/B', D1, D2, D3, E, F and G that assemble in a heptameric protein ring on the Sm site of the small nuclear RNA to form the core snRNP, and at least 3 U1 snRNP-specific proteins U1-70K, U1-A and U1-C. U1-C interacts with U1 snRNA and the 5' splice-site region of the pre-mRNA.</text>
</comment>
<evidence type="ECO:0000256" key="5">
    <source>
        <dbReference type="ARBA" id="ARBA00022884"/>
    </source>
</evidence>
<dbReference type="eggNOG" id="KOG3454">
    <property type="taxonomic scope" value="Eukaryota"/>
</dbReference>
<dbReference type="InterPro" id="IPR003604">
    <property type="entry name" value="Matrin/U1-like-C_Znf_C2H2"/>
</dbReference>
<evidence type="ECO:0000256" key="8">
    <source>
        <dbReference type="ARBA" id="ARBA00046357"/>
    </source>
</evidence>
<dbReference type="InterPro" id="IPR017340">
    <property type="entry name" value="U1_snRNP-C"/>
</dbReference>
<dbReference type="GO" id="GO:0000243">
    <property type="term" value="C:commitment complex"/>
    <property type="evidence" value="ECO:0007669"/>
    <property type="project" value="UniProtKB-UniRule"/>
</dbReference>
<comment type="similarity">
    <text evidence="9 10">Belongs to the U1 small nuclear ribonucleoprotein C family.</text>
</comment>
<dbReference type="GO" id="GO:0005685">
    <property type="term" value="C:U1 snRNP"/>
    <property type="evidence" value="ECO:0007669"/>
    <property type="project" value="UniProtKB-UniRule"/>
</dbReference>
<evidence type="ECO:0000256" key="3">
    <source>
        <dbReference type="ARBA" id="ARBA00022771"/>
    </source>
</evidence>
<dbReference type="InterPro" id="IPR036236">
    <property type="entry name" value="Znf_C2H2_sf"/>
</dbReference>
<name>G0MRB0_CAEBE</name>
<reference evidence="14" key="1">
    <citation type="submission" date="2011-07" db="EMBL/GenBank/DDBJ databases">
        <authorList>
            <consortium name="Caenorhabditis brenneri Sequencing and Analysis Consortium"/>
            <person name="Wilson R.K."/>
        </authorList>
    </citation>
    <scope>NUCLEOTIDE SEQUENCE [LARGE SCALE GENOMIC DNA]</scope>
    <source>
        <strain evidence="14">PB2801</strain>
    </source>
</reference>
<dbReference type="STRING" id="135651.G0MRB0"/>
<dbReference type="SMART" id="SM00451">
    <property type="entry name" value="ZnF_U1"/>
    <property type="match status" value="1"/>
</dbReference>
<comment type="function">
    <text evidence="9">Component of the spliceosomal U1 snRNP, which is essential for recognition of the pre-mRNA 5' splice-site and the subsequent assembly of the spliceosome. U1-C is directly involved in initial 5' splice-site recognition for both constitutive and regulated alternative splicing. The interaction with the 5' splice-site seems to precede base-pairing between the pre-mRNA and the U1 snRNA. Stimulates commitment or early (E) complex formation by stabilizing the base pairing of the 5' end of the U1 snRNA and the 5' splice-site region.</text>
</comment>
<evidence type="ECO:0000256" key="4">
    <source>
        <dbReference type="ARBA" id="ARBA00022833"/>
    </source>
</evidence>
<proteinExistence type="inferred from homology"/>
<keyword evidence="14" id="KW-1185">Reference proteome</keyword>
<dbReference type="Proteomes" id="UP000008068">
    <property type="component" value="Unassembled WGS sequence"/>
</dbReference>
<keyword evidence="3 9" id="KW-0863">Zinc-finger</keyword>
<dbReference type="InParanoid" id="G0MRB0"/>
<evidence type="ECO:0000256" key="1">
    <source>
        <dbReference type="ARBA" id="ARBA00004123"/>
    </source>
</evidence>
<dbReference type="HOGENOM" id="CLU_079697_3_1_1"/>
<evidence type="ECO:0000256" key="2">
    <source>
        <dbReference type="ARBA" id="ARBA00022723"/>
    </source>
</evidence>
<accession>G0MRB0</accession>
<dbReference type="OMA" id="GWKFREN"/>
<dbReference type="Pfam" id="PF06220">
    <property type="entry name" value="zf-U1"/>
    <property type="match status" value="1"/>
</dbReference>
<protein>
    <recommendedName>
        <fullName evidence="9 10">U1 small nuclear ribonucleoprotein C</fullName>
        <shortName evidence="9 10">U1 snRNP C</shortName>
        <shortName evidence="9 10">U1-C</shortName>
        <shortName evidence="9 10">U1C</shortName>
    </recommendedName>
</protein>
<dbReference type="GO" id="GO:0030619">
    <property type="term" value="F:U1 snRNA binding"/>
    <property type="evidence" value="ECO:0007669"/>
    <property type="project" value="UniProtKB-UniRule"/>
</dbReference>
<feature type="domain" description="Matrin-type" evidence="12">
    <location>
        <begin position="4"/>
        <end position="36"/>
    </location>
</feature>
<gene>
    <name evidence="13" type="ORF">CAEBREN_06165</name>
</gene>
<dbReference type="InterPro" id="IPR013085">
    <property type="entry name" value="U1-CZ_Znf_C2H2"/>
</dbReference>
<dbReference type="AlphaFoldDB" id="G0MRB0"/>
<evidence type="ECO:0000256" key="10">
    <source>
        <dbReference type="PIRNR" id="PIRNR037969"/>
    </source>
</evidence>
<evidence type="ECO:0000259" key="12">
    <source>
        <dbReference type="PROSITE" id="PS50171"/>
    </source>
</evidence>
<evidence type="ECO:0000256" key="6">
    <source>
        <dbReference type="ARBA" id="ARBA00023242"/>
    </source>
</evidence>
<dbReference type="GO" id="GO:0000387">
    <property type="term" value="P:spliceosomal snRNP assembly"/>
    <property type="evidence" value="ECO:0007669"/>
    <property type="project" value="UniProtKB-UniRule"/>
</dbReference>
<evidence type="ECO:0000313" key="14">
    <source>
        <dbReference type="Proteomes" id="UP000008068"/>
    </source>
</evidence>
<comment type="subcellular location">
    <subcellularLocation>
        <location evidence="1 9 10">Nucleus</location>
    </subcellularLocation>
</comment>
<feature type="compositionally biased region" description="Pro residues" evidence="11">
    <location>
        <begin position="123"/>
        <end position="143"/>
    </location>
</feature>
<evidence type="ECO:0000256" key="7">
    <source>
        <dbReference type="ARBA" id="ARBA00023274"/>
    </source>
</evidence>
<dbReference type="InterPro" id="IPR000690">
    <property type="entry name" value="Matrin/U1-C_Znf_C2H2"/>
</dbReference>
<keyword evidence="4 9" id="KW-0862">Zinc</keyword>
<dbReference type="EMBL" id="GL379808">
    <property type="protein sequence ID" value="EGT42073.1"/>
    <property type="molecule type" value="Genomic_DNA"/>
</dbReference>
<dbReference type="GO" id="GO:0008270">
    <property type="term" value="F:zinc ion binding"/>
    <property type="evidence" value="ECO:0007669"/>
    <property type="project" value="UniProtKB-UniRule"/>
</dbReference>
<evidence type="ECO:0000256" key="9">
    <source>
        <dbReference type="HAMAP-Rule" id="MF_03153"/>
    </source>
</evidence>
<dbReference type="GO" id="GO:0003729">
    <property type="term" value="F:mRNA binding"/>
    <property type="evidence" value="ECO:0007669"/>
    <property type="project" value="UniProtKB-UniRule"/>
</dbReference>
<dbReference type="FunFam" id="3.30.160.60:FF:000059">
    <property type="entry name" value="U1 small nuclear ribonucleoprotein C"/>
    <property type="match status" value="1"/>
</dbReference>
<dbReference type="HAMAP" id="MF_03153">
    <property type="entry name" value="U1_C"/>
    <property type="match status" value="1"/>
</dbReference>
<dbReference type="OrthoDB" id="76567at2759"/>
<dbReference type="PROSITE" id="PS50171">
    <property type="entry name" value="ZF_MATRIN"/>
    <property type="match status" value="1"/>
</dbReference>
<evidence type="ECO:0000256" key="11">
    <source>
        <dbReference type="SAM" id="MobiDB-lite"/>
    </source>
</evidence>
<dbReference type="GO" id="GO:0000395">
    <property type="term" value="P:mRNA 5'-splice site recognition"/>
    <property type="evidence" value="ECO:0007669"/>
    <property type="project" value="UniProtKB-UniRule"/>
</dbReference>
<dbReference type="SUPFAM" id="SSF57667">
    <property type="entry name" value="beta-beta-alpha zinc fingers"/>
    <property type="match status" value="1"/>
</dbReference>
<feature type="region of interest" description="Disordered" evidence="11">
    <location>
        <begin position="115"/>
        <end position="151"/>
    </location>
</feature>
<organism evidence="14">
    <name type="scientific">Caenorhabditis brenneri</name>
    <name type="common">Nematode worm</name>
    <dbReference type="NCBI Taxonomy" id="135651"/>
    <lineage>
        <taxon>Eukaryota</taxon>
        <taxon>Metazoa</taxon>
        <taxon>Ecdysozoa</taxon>
        <taxon>Nematoda</taxon>
        <taxon>Chromadorea</taxon>
        <taxon>Rhabditida</taxon>
        <taxon>Rhabditina</taxon>
        <taxon>Rhabditomorpha</taxon>
        <taxon>Rhabditoidea</taxon>
        <taxon>Rhabditidae</taxon>
        <taxon>Peloderinae</taxon>
        <taxon>Caenorhabditis</taxon>
    </lineage>
</organism>
<dbReference type="PIRSF" id="PIRSF037969">
    <property type="entry name" value="U1_snRNP-C"/>
    <property type="match status" value="1"/>
</dbReference>
<dbReference type="PANTHER" id="PTHR31148:SF1">
    <property type="entry name" value="U1 SMALL NUCLEAR RIBONUCLEOPROTEIN C"/>
    <property type="match status" value="1"/>
</dbReference>
<keyword evidence="5 9" id="KW-0694">RNA-binding</keyword>
<dbReference type="GO" id="GO:0030627">
    <property type="term" value="F:pre-mRNA 5'-splice site binding"/>
    <property type="evidence" value="ECO:0007669"/>
    <property type="project" value="InterPro"/>
</dbReference>
<keyword evidence="2 9" id="KW-0479">Metal-binding</keyword>